<evidence type="ECO:0000256" key="5">
    <source>
        <dbReference type="ARBA" id="ARBA00011946"/>
    </source>
</evidence>
<evidence type="ECO:0000256" key="10">
    <source>
        <dbReference type="ARBA" id="ARBA00022679"/>
    </source>
</evidence>
<evidence type="ECO:0000259" key="14">
    <source>
        <dbReference type="Pfam" id="PF01634"/>
    </source>
</evidence>
<evidence type="ECO:0000256" key="12">
    <source>
        <dbReference type="ARBA" id="ARBA00022840"/>
    </source>
</evidence>
<dbReference type="SUPFAM" id="SSF53850">
    <property type="entry name" value="Periplasmic binding protein-like II"/>
    <property type="match status" value="1"/>
</dbReference>
<keyword evidence="9" id="KW-0328">Glycosyltransferase</keyword>
<comment type="similarity">
    <text evidence="4">Belongs to the ATP phosphoribosyltransferase family.</text>
</comment>
<comment type="caution">
    <text evidence="16">The sequence shown here is derived from an EMBL/GenBank/DDBJ whole genome shotgun (WGS) entry which is preliminary data.</text>
</comment>
<dbReference type="InterPro" id="IPR015867">
    <property type="entry name" value="N-reg_PII/ATP_PRibTrfase_C"/>
</dbReference>
<dbReference type="GO" id="GO:0000105">
    <property type="term" value="P:L-histidine biosynthetic process"/>
    <property type="evidence" value="ECO:0007669"/>
    <property type="project" value="UniProtKB-UniPathway"/>
</dbReference>
<reference evidence="16 17" key="1">
    <citation type="submission" date="2019-02" db="EMBL/GenBank/DDBJ databases">
        <title>Genome sequencing of the rare red list fungi Bondarzewia mesenterica.</title>
        <authorList>
            <person name="Buettner E."/>
            <person name="Kellner H."/>
        </authorList>
    </citation>
    <scope>NUCLEOTIDE SEQUENCE [LARGE SCALE GENOMIC DNA]</scope>
    <source>
        <strain evidence="16 17">DSM 108281</strain>
    </source>
</reference>
<dbReference type="PANTHER" id="PTHR21403:SF8">
    <property type="entry name" value="ATP PHOSPHORIBOSYLTRANSFERASE"/>
    <property type="match status" value="1"/>
</dbReference>
<keyword evidence="17" id="KW-1185">Reference proteome</keyword>
<evidence type="ECO:0000256" key="1">
    <source>
        <dbReference type="ARBA" id="ARBA00000915"/>
    </source>
</evidence>
<dbReference type="FunFam" id="3.40.190.10:FF:000123">
    <property type="entry name" value="HIS1p ATP phosphoribosyltransferase"/>
    <property type="match status" value="1"/>
</dbReference>
<dbReference type="CDD" id="cd13592">
    <property type="entry name" value="PBP2_HisGL2"/>
    <property type="match status" value="1"/>
</dbReference>
<dbReference type="Pfam" id="PF01634">
    <property type="entry name" value="HisG"/>
    <property type="match status" value="1"/>
</dbReference>
<dbReference type="GO" id="GO:0003879">
    <property type="term" value="F:ATP phosphoribosyltransferase activity"/>
    <property type="evidence" value="ECO:0007669"/>
    <property type="project" value="UniProtKB-EC"/>
</dbReference>
<evidence type="ECO:0000256" key="2">
    <source>
        <dbReference type="ARBA" id="ARBA00004496"/>
    </source>
</evidence>
<dbReference type="HAMAP" id="MF_00079">
    <property type="entry name" value="HisG_Long"/>
    <property type="match status" value="1"/>
</dbReference>
<proteinExistence type="inferred from homology"/>
<dbReference type="NCBIfam" id="TIGR00070">
    <property type="entry name" value="hisG"/>
    <property type="match status" value="1"/>
</dbReference>
<dbReference type="GO" id="GO:0005524">
    <property type="term" value="F:ATP binding"/>
    <property type="evidence" value="ECO:0007669"/>
    <property type="project" value="UniProtKB-KW"/>
</dbReference>
<comment type="pathway">
    <text evidence="3">Amino-acid biosynthesis; L-histidine biosynthesis; L-histidine from 5-phospho-alpha-D-ribose 1-diphosphate: step 1/9.</text>
</comment>
<dbReference type="Gene3D" id="3.40.190.10">
    <property type="entry name" value="Periplasmic binding protein-like II"/>
    <property type="match status" value="2"/>
</dbReference>
<accession>A0A4S4LUK4</accession>
<dbReference type="GO" id="GO:0005737">
    <property type="term" value="C:cytoplasm"/>
    <property type="evidence" value="ECO:0007669"/>
    <property type="project" value="UniProtKB-SubCell"/>
</dbReference>
<dbReference type="PROSITE" id="PS01316">
    <property type="entry name" value="ATP_P_PHORIBOSYLTR"/>
    <property type="match status" value="1"/>
</dbReference>
<evidence type="ECO:0000256" key="6">
    <source>
        <dbReference type="ARBA" id="ARBA00020998"/>
    </source>
</evidence>
<evidence type="ECO:0000256" key="3">
    <source>
        <dbReference type="ARBA" id="ARBA00004667"/>
    </source>
</evidence>
<evidence type="ECO:0000256" key="7">
    <source>
        <dbReference type="ARBA" id="ARBA00022490"/>
    </source>
</evidence>
<keyword evidence="12" id="KW-0067">ATP-binding</keyword>
<feature type="domain" description="ATP phosphoribosyltransferase catalytic" evidence="14">
    <location>
        <begin position="63"/>
        <end position="226"/>
    </location>
</feature>
<evidence type="ECO:0000256" key="8">
    <source>
        <dbReference type="ARBA" id="ARBA00022605"/>
    </source>
</evidence>
<comment type="catalytic activity">
    <reaction evidence="1">
        <text>1-(5-phospho-beta-D-ribosyl)-ATP + diphosphate = 5-phospho-alpha-D-ribose 1-diphosphate + ATP</text>
        <dbReference type="Rhea" id="RHEA:18473"/>
        <dbReference type="ChEBI" id="CHEBI:30616"/>
        <dbReference type="ChEBI" id="CHEBI:33019"/>
        <dbReference type="ChEBI" id="CHEBI:58017"/>
        <dbReference type="ChEBI" id="CHEBI:73183"/>
        <dbReference type="EC" id="2.4.2.17"/>
    </reaction>
</comment>
<keyword evidence="13" id="KW-0368">Histidine biosynthesis</keyword>
<evidence type="ECO:0000256" key="13">
    <source>
        <dbReference type="ARBA" id="ARBA00023102"/>
    </source>
</evidence>
<dbReference type="InterPro" id="IPR011322">
    <property type="entry name" value="N-reg_PII-like_a/b"/>
</dbReference>
<evidence type="ECO:0000313" key="17">
    <source>
        <dbReference type="Proteomes" id="UP000310158"/>
    </source>
</evidence>
<dbReference type="Pfam" id="PF08029">
    <property type="entry name" value="HisG_C"/>
    <property type="match status" value="1"/>
</dbReference>
<dbReference type="InterPro" id="IPR013115">
    <property type="entry name" value="HisG_C"/>
</dbReference>
<dbReference type="PANTHER" id="PTHR21403">
    <property type="entry name" value="ATP PHOSPHORIBOSYLTRANSFERASE ATP-PRTASE"/>
    <property type="match status" value="1"/>
</dbReference>
<dbReference type="Proteomes" id="UP000310158">
    <property type="component" value="Unassembled WGS sequence"/>
</dbReference>
<dbReference type="SUPFAM" id="SSF54913">
    <property type="entry name" value="GlnB-like"/>
    <property type="match status" value="1"/>
</dbReference>
<dbReference type="InterPro" id="IPR013820">
    <property type="entry name" value="ATP_PRibTrfase_cat"/>
</dbReference>
<organism evidence="16 17">
    <name type="scientific">Bondarzewia mesenterica</name>
    <dbReference type="NCBI Taxonomy" id="1095465"/>
    <lineage>
        <taxon>Eukaryota</taxon>
        <taxon>Fungi</taxon>
        <taxon>Dikarya</taxon>
        <taxon>Basidiomycota</taxon>
        <taxon>Agaricomycotina</taxon>
        <taxon>Agaricomycetes</taxon>
        <taxon>Russulales</taxon>
        <taxon>Bondarzewiaceae</taxon>
        <taxon>Bondarzewia</taxon>
    </lineage>
</organism>
<dbReference type="NCBIfam" id="TIGR03455">
    <property type="entry name" value="HisG_C-term"/>
    <property type="match status" value="1"/>
</dbReference>
<evidence type="ECO:0000259" key="15">
    <source>
        <dbReference type="Pfam" id="PF08029"/>
    </source>
</evidence>
<evidence type="ECO:0000313" key="16">
    <source>
        <dbReference type="EMBL" id="THH16174.1"/>
    </source>
</evidence>
<dbReference type="InterPro" id="IPR001348">
    <property type="entry name" value="ATP_PRibTrfase_HisG"/>
</dbReference>
<dbReference type="EMBL" id="SGPL01000171">
    <property type="protein sequence ID" value="THH16174.1"/>
    <property type="molecule type" value="Genomic_DNA"/>
</dbReference>
<sequence length="591" mass="65974">MPEPCLDADTLNGRLLFAIPKKGRLHEKCLELLVGADIQFRRHNRLDVALVLNHPIALVFLPASDIPSFVGQGNVDLGITGHDVILEAQMEKYVTEELRLGFGKCALQVQVPESGPIQTVEDLSGKRVVTSFEVLSGEYFKEIDDRLQKADGEKTKIEYVGGSVEAACALGLADGIVDLVESGETMRAAGLHAIATVLQSEAVLIKSSVPKHSHLTPLINLITSRIAGVIAANKYVVCEYNILRDKLSAATAVTPGRRAPTISPLEDSDWVAVSAMVLKSEMARTMDRLVEVGAEDILIFNLDNCRVLISPRSKRRYPRLVNIACGNLVSGKDILKPISAELYKLNVYGPGSFLKAHKDTARSGNIFGSLVVTFPITHERGELILRHKKKKKVNDFTAWLRKSKESQGLRTQCSSALLSTDISTTELDPPLPSSTQTLVSNTKRRFERHRQAPRRPDLPTQRWHPRMWLRILVPNQDSAHYRFPEMTPEDRFSPSLHTLRQRCYDLAGVSPSSRPLIIAVYEIIDGRHRHNITETHRPRYRGCMVAIGKVQGMCVQEHVEWVKKPTNLNEYKTSKLEELNPKRLLPGSKQQ</sequence>
<protein>
    <recommendedName>
        <fullName evidence="6">ATP phosphoribosyltransferase</fullName>
        <ecNumber evidence="5">2.4.2.17</ecNumber>
    </recommendedName>
</protein>
<dbReference type="Gene3D" id="3.30.70.120">
    <property type="match status" value="1"/>
</dbReference>
<keyword evidence="7" id="KW-0963">Cytoplasm</keyword>
<evidence type="ECO:0000256" key="11">
    <source>
        <dbReference type="ARBA" id="ARBA00022741"/>
    </source>
</evidence>
<name>A0A4S4LUK4_9AGAM</name>
<keyword evidence="8" id="KW-0028">Amino-acid biosynthesis</keyword>
<dbReference type="FunFam" id="3.30.70.120:FF:000003">
    <property type="entry name" value="ATP phosphoribosyltransferase"/>
    <property type="match status" value="1"/>
</dbReference>
<keyword evidence="11" id="KW-0547">Nucleotide-binding</keyword>
<comment type="subcellular location">
    <subcellularLocation>
        <location evidence="2">Cytoplasm</location>
    </subcellularLocation>
</comment>
<dbReference type="InterPro" id="IPR020621">
    <property type="entry name" value="ATP-PRT_HisG_long"/>
</dbReference>
<dbReference type="GO" id="GO:0000287">
    <property type="term" value="F:magnesium ion binding"/>
    <property type="evidence" value="ECO:0007669"/>
    <property type="project" value="InterPro"/>
</dbReference>
<dbReference type="EC" id="2.4.2.17" evidence="5"/>
<gene>
    <name evidence="16" type="ORF">EW146_g4432</name>
</gene>
<dbReference type="AlphaFoldDB" id="A0A4S4LUK4"/>
<feature type="domain" description="Histidine biosynthesis HisG C-terminal" evidence="15">
    <location>
        <begin position="232"/>
        <end position="304"/>
    </location>
</feature>
<evidence type="ECO:0000256" key="4">
    <source>
        <dbReference type="ARBA" id="ARBA00009372"/>
    </source>
</evidence>
<evidence type="ECO:0000256" key="9">
    <source>
        <dbReference type="ARBA" id="ARBA00022676"/>
    </source>
</evidence>
<dbReference type="InterPro" id="IPR018198">
    <property type="entry name" value="ATP_PRibTrfase_CS"/>
</dbReference>
<keyword evidence="10" id="KW-0808">Transferase</keyword>
<dbReference type="OrthoDB" id="2574at2759"/>
<dbReference type="UniPathway" id="UPA00031">
    <property type="reaction ID" value="UER00006"/>
</dbReference>